<dbReference type="SUPFAM" id="SSF52317">
    <property type="entry name" value="Class I glutamine amidotransferase-like"/>
    <property type="match status" value="1"/>
</dbReference>
<reference evidence="3" key="1">
    <citation type="submission" date="2022-05" db="EMBL/GenBank/DDBJ databases">
        <title>Brevundimonas albigilva TT17 genome sequence.</title>
        <authorList>
            <person name="Lee K."/>
            <person name="Son H."/>
        </authorList>
    </citation>
    <scope>NUCLEOTIDE SEQUENCE</scope>
    <source>
        <strain evidence="3">TT17</strain>
    </source>
</reference>
<name>A0ABY4SQ13_9CAUL</name>
<evidence type="ECO:0000256" key="1">
    <source>
        <dbReference type="SAM" id="MobiDB-lite"/>
    </source>
</evidence>
<dbReference type="RefSeq" id="WP_250202593.1">
    <property type="nucleotide sequence ID" value="NZ_CP097649.1"/>
</dbReference>
<protein>
    <recommendedName>
        <fullName evidence="5">Carboxypeptidase regulatory-like domain-containing protein</fullName>
    </recommendedName>
</protein>
<organism evidence="3 4">
    <name type="scientific">Brevundimonas albigilva</name>
    <dbReference type="NCBI Taxonomy" id="1312364"/>
    <lineage>
        <taxon>Bacteria</taxon>
        <taxon>Pseudomonadati</taxon>
        <taxon>Pseudomonadota</taxon>
        <taxon>Alphaproteobacteria</taxon>
        <taxon>Caulobacterales</taxon>
        <taxon>Caulobacteraceae</taxon>
        <taxon>Brevundimonas</taxon>
    </lineage>
</organism>
<evidence type="ECO:0000313" key="4">
    <source>
        <dbReference type="Proteomes" id="UP001055429"/>
    </source>
</evidence>
<evidence type="ECO:0008006" key="5">
    <source>
        <dbReference type="Google" id="ProtNLM"/>
    </source>
</evidence>
<keyword evidence="2" id="KW-1133">Transmembrane helix</keyword>
<dbReference type="InterPro" id="IPR029062">
    <property type="entry name" value="Class_I_gatase-like"/>
</dbReference>
<evidence type="ECO:0000256" key="2">
    <source>
        <dbReference type="SAM" id="Phobius"/>
    </source>
</evidence>
<feature type="region of interest" description="Disordered" evidence="1">
    <location>
        <begin position="357"/>
        <end position="378"/>
    </location>
</feature>
<dbReference type="Proteomes" id="UP001055429">
    <property type="component" value="Chromosome"/>
</dbReference>
<feature type="transmembrane region" description="Helical" evidence="2">
    <location>
        <begin position="6"/>
        <end position="28"/>
    </location>
</feature>
<accession>A0ABY4SQ13</accession>
<dbReference type="EMBL" id="CP097649">
    <property type="protein sequence ID" value="URI16991.1"/>
    <property type="molecule type" value="Genomic_DNA"/>
</dbReference>
<feature type="transmembrane region" description="Helical" evidence="2">
    <location>
        <begin position="572"/>
        <end position="589"/>
    </location>
</feature>
<gene>
    <name evidence="3" type="ORF">M8231_05635</name>
</gene>
<evidence type="ECO:0000313" key="3">
    <source>
        <dbReference type="EMBL" id="URI16991.1"/>
    </source>
</evidence>
<keyword evidence="2" id="KW-0812">Transmembrane</keyword>
<feature type="transmembrane region" description="Helical" evidence="2">
    <location>
        <begin position="40"/>
        <end position="60"/>
    </location>
</feature>
<proteinExistence type="predicted"/>
<sequence length="601" mass="62593">MTGAASIPVWVGVAIGLIVAISLARLILWRQAAPVDQRSSLWRLALLMTLNVAAGALLYLTLFPPATSLRAGALVVATRGAPGVIATGPGDRLIALPEAGAVAGAEPAPDLATALRRFPDAARLRIVGGGLEPRDLQPLPVPTTYAPPPLARGVIEAALPAPVAPGGTFSVAGRVGALPSGSIALVDPSNAVVDHAAVVAGGRFTLRSSARVAGQALFALRLQDAAGRTVEQIAVPVDAHPAPRPRVLALEGAPNPETKYLRRWAQDADVDLRLQVDLGGGLQMGDPPGALTAARLRDVDLLVIDDRRWEGLSPQARAAVTAAVRDGMGLLLRPTDALSGATRREWAALGFPLSGGGDAREVELPPAPASTTSGDAAVRAETPAPLERRDFTLSGSDTASLLRAADGTELAGWRPLGLGRVGVWTVADSYVLVLTGRGDTHGALWSALFSGLSRPEPSRRLHVDGFSTAGVRLVACAVAANTIVVDPAGRESRLLVDPATGDHACAAYWPQRAGWHMARTPDGAQTAFYVHPRDAAPSLRAFQAREATRQLAAVSAPRPAAAAADRHGRGAAWPWFAALLAVLAFLWTIERWRPKRTAPGD</sequence>
<keyword evidence="2" id="KW-0472">Membrane</keyword>
<keyword evidence="4" id="KW-1185">Reference proteome</keyword>